<organism evidence="1 2">
    <name type="scientific">Orenia metallireducens</name>
    <dbReference type="NCBI Taxonomy" id="1413210"/>
    <lineage>
        <taxon>Bacteria</taxon>
        <taxon>Bacillati</taxon>
        <taxon>Bacillota</taxon>
        <taxon>Clostridia</taxon>
        <taxon>Halanaerobiales</taxon>
        <taxon>Halobacteroidaceae</taxon>
        <taxon>Orenia</taxon>
    </lineage>
</organism>
<proteinExistence type="predicted"/>
<dbReference type="RefSeq" id="WP_097016946.1">
    <property type="nucleotide sequence ID" value="NZ_OBDZ01000005.1"/>
</dbReference>
<sequence>MTYLDLISALRDIGLQVAYRQFKQPTEPPFAVVLENSSDDLMADNINYKKITDCSIEYYHDIKHPPTEESIEGKLKELGLTYSKRETDIEKEGMIQTVYDLQII</sequence>
<accession>A0A285G799</accession>
<gene>
    <name evidence="1" type="ORF">SAMN06265827_105117</name>
</gene>
<dbReference type="Proteomes" id="UP000219573">
    <property type="component" value="Unassembled WGS sequence"/>
</dbReference>
<protein>
    <submittedName>
        <fullName evidence="1">Uncharacterized protein</fullName>
    </submittedName>
</protein>
<dbReference type="AlphaFoldDB" id="A0A285G799"/>
<reference evidence="2" key="1">
    <citation type="submission" date="2017-09" db="EMBL/GenBank/DDBJ databases">
        <authorList>
            <person name="Varghese N."/>
            <person name="Submissions S."/>
        </authorList>
    </citation>
    <scope>NUCLEOTIDE SEQUENCE [LARGE SCALE GENOMIC DNA]</scope>
    <source>
        <strain evidence="2">MSL47</strain>
    </source>
</reference>
<name>A0A285G799_9FIRM</name>
<dbReference type="EMBL" id="OBDZ01000005">
    <property type="protein sequence ID" value="SNY19417.1"/>
    <property type="molecule type" value="Genomic_DNA"/>
</dbReference>
<evidence type="ECO:0000313" key="1">
    <source>
        <dbReference type="EMBL" id="SNY19417.1"/>
    </source>
</evidence>
<evidence type="ECO:0000313" key="2">
    <source>
        <dbReference type="Proteomes" id="UP000219573"/>
    </source>
</evidence>
<keyword evidence="2" id="KW-1185">Reference proteome</keyword>